<protein>
    <submittedName>
        <fullName evidence="1">Ornithine cyclodeaminase family protein</fullName>
    </submittedName>
</protein>
<dbReference type="AlphaFoldDB" id="A0A7Y7V631"/>
<dbReference type="SUPFAM" id="SSF51735">
    <property type="entry name" value="NAD(P)-binding Rossmann-fold domains"/>
    <property type="match status" value="1"/>
</dbReference>
<dbReference type="Proteomes" id="UP000560470">
    <property type="component" value="Unassembled WGS sequence"/>
</dbReference>
<sequence>MPYLTQAPLIVQESDVKALLPKLDVLAAMRSLFISLATDNAVQPPQQLVEFPNGQGDFINYLGVMSQERVYGIKTSPYIKTEGKPQVTAWTMLMSMETGAPLLLADAGLLTTLRTAATTALAIDSLAPKGSKRLAVIGSGPIALAHIEFVKGLREWEKISIHSLEIPTFSDKQHEAIMAIDPRIALCELQSQAVSNADVVMLCTSSPQPVLQTEILGQPTLITSISTNAYRAHEIAPQELSKMDVYCDYRRTTPLAAGEMVIAVERQWWSTERLAGDLAELSNGTAPLPVYDRHVFFRSIGLGLEDVAIAFEVYKVLAQR</sequence>
<dbReference type="InterPro" id="IPR023401">
    <property type="entry name" value="ODC_N"/>
</dbReference>
<dbReference type="EMBL" id="JACAOZ010000006">
    <property type="protein sequence ID" value="NVZ55755.1"/>
    <property type="molecule type" value="Genomic_DNA"/>
</dbReference>
<gene>
    <name evidence="1" type="ORF">HX797_05710</name>
</gene>
<dbReference type="Pfam" id="PF02423">
    <property type="entry name" value="OCD_Mu_crystall"/>
    <property type="match status" value="1"/>
</dbReference>
<dbReference type="InterPro" id="IPR003462">
    <property type="entry name" value="ODC_Mu_crystall"/>
</dbReference>
<dbReference type="InterPro" id="IPR036291">
    <property type="entry name" value="NAD(P)-bd_dom_sf"/>
</dbReference>
<dbReference type="PANTHER" id="PTHR13812:SF19">
    <property type="entry name" value="KETIMINE REDUCTASE MU-CRYSTALLIN"/>
    <property type="match status" value="1"/>
</dbReference>
<dbReference type="GO" id="GO:0005737">
    <property type="term" value="C:cytoplasm"/>
    <property type="evidence" value="ECO:0007669"/>
    <property type="project" value="TreeGrafter"/>
</dbReference>
<reference evidence="1 2" key="1">
    <citation type="submission" date="2020-04" db="EMBL/GenBank/DDBJ databases">
        <title>Molecular characterization of pseudomonads from Agaricus bisporus reveal novel blotch 2 pathogens in Western Europe.</title>
        <authorList>
            <person name="Taparia T."/>
            <person name="Krijger M."/>
            <person name="Haynes E."/>
            <person name="Elpinstone J.G."/>
            <person name="Noble R."/>
            <person name="Van Der Wolf J."/>
        </authorList>
    </citation>
    <scope>NUCLEOTIDE SEQUENCE [LARGE SCALE GENOMIC DNA]</scope>
    <source>
        <strain evidence="1 2">B7002</strain>
    </source>
</reference>
<dbReference type="Gene3D" id="3.40.50.720">
    <property type="entry name" value="NAD(P)-binding Rossmann-like Domain"/>
    <property type="match status" value="1"/>
</dbReference>
<comment type="caution">
    <text evidence="1">The sequence shown here is derived from an EMBL/GenBank/DDBJ whole genome shotgun (WGS) entry which is preliminary data.</text>
</comment>
<accession>A0A7Y7V631</accession>
<dbReference type="PANTHER" id="PTHR13812">
    <property type="entry name" value="KETIMINE REDUCTASE MU-CRYSTALLIN"/>
    <property type="match status" value="1"/>
</dbReference>
<proteinExistence type="predicted"/>
<dbReference type="RefSeq" id="WP_177032971.1">
    <property type="nucleotide sequence ID" value="NZ_JACAOZ010000006.1"/>
</dbReference>
<dbReference type="Gene3D" id="3.30.1780.10">
    <property type="entry name" value="ornithine cyclodeaminase, domain 1"/>
    <property type="match status" value="1"/>
</dbReference>
<name>A0A7Y7V631_9PSED</name>
<organism evidence="1 2">
    <name type="scientific">Pseudomonas edaphica</name>
    <dbReference type="NCBI Taxonomy" id="2006980"/>
    <lineage>
        <taxon>Bacteria</taxon>
        <taxon>Pseudomonadati</taxon>
        <taxon>Pseudomonadota</taxon>
        <taxon>Gammaproteobacteria</taxon>
        <taxon>Pseudomonadales</taxon>
        <taxon>Pseudomonadaceae</taxon>
        <taxon>Pseudomonas</taxon>
    </lineage>
</organism>
<dbReference type="PIRSF" id="PIRSF001439">
    <property type="entry name" value="CryM"/>
    <property type="match status" value="1"/>
</dbReference>
<evidence type="ECO:0000313" key="2">
    <source>
        <dbReference type="Proteomes" id="UP000560470"/>
    </source>
</evidence>
<evidence type="ECO:0000313" key="1">
    <source>
        <dbReference type="EMBL" id="NVZ55755.1"/>
    </source>
</evidence>